<dbReference type="OrthoDB" id="9815217at2"/>
<dbReference type="Proteomes" id="UP000595512">
    <property type="component" value="Chromosome"/>
</dbReference>
<keyword evidence="3" id="KW-1003">Cell membrane</keyword>
<dbReference type="Proteomes" id="UP000075666">
    <property type="component" value="Unassembled WGS sequence"/>
</dbReference>
<name>A0A150KVQ8_9BACI</name>
<dbReference type="AlphaFoldDB" id="A0A150KVQ8"/>
<dbReference type="InterPro" id="IPR006665">
    <property type="entry name" value="OmpA-like"/>
</dbReference>
<dbReference type="GO" id="GO:0005886">
    <property type="term" value="C:plasma membrane"/>
    <property type="evidence" value="ECO:0007669"/>
    <property type="project" value="UniProtKB-SubCell"/>
</dbReference>
<dbReference type="Gene3D" id="3.30.1330.60">
    <property type="entry name" value="OmpA-like domain"/>
    <property type="match status" value="1"/>
</dbReference>
<comment type="similarity">
    <text evidence="2">Belongs to the MotB family.</text>
</comment>
<keyword evidence="12" id="KW-1185">Reference proteome</keyword>
<keyword evidence="11" id="KW-0969">Cilium</keyword>
<dbReference type="KEGG" id="hspo:JGZ69_02650"/>
<evidence type="ECO:0000256" key="3">
    <source>
        <dbReference type="ARBA" id="ARBA00022475"/>
    </source>
</evidence>
<dbReference type="STRING" id="46224.B4102_3362"/>
<dbReference type="InterPro" id="IPR036737">
    <property type="entry name" value="OmpA-like_sf"/>
</dbReference>
<evidence type="ECO:0000256" key="2">
    <source>
        <dbReference type="ARBA" id="ARBA00008914"/>
    </source>
</evidence>
<dbReference type="InterPro" id="IPR025713">
    <property type="entry name" value="MotB-like_N_dom"/>
</dbReference>
<keyword evidence="4" id="KW-0812">Transmembrane</keyword>
<dbReference type="PROSITE" id="PS51123">
    <property type="entry name" value="OMPA_2"/>
    <property type="match status" value="1"/>
</dbReference>
<evidence type="ECO:0000256" key="1">
    <source>
        <dbReference type="ARBA" id="ARBA00004162"/>
    </source>
</evidence>
<evidence type="ECO:0000259" key="9">
    <source>
        <dbReference type="PROSITE" id="PS51123"/>
    </source>
</evidence>
<gene>
    <name evidence="11" type="primary">motB</name>
    <name evidence="10" type="ORF">B4102_3362</name>
    <name evidence="11" type="ORF">JGZ69_02650</name>
</gene>
<dbReference type="EMBL" id="LQYN01000068">
    <property type="protein sequence ID" value="KYD03512.1"/>
    <property type="molecule type" value="Genomic_DNA"/>
</dbReference>
<evidence type="ECO:0000256" key="8">
    <source>
        <dbReference type="SAM" id="MobiDB-lite"/>
    </source>
</evidence>
<keyword evidence="11" id="KW-0966">Cell projection</keyword>
<organism evidence="10 12">
    <name type="scientific">Heyndrickxia sporothermodurans</name>
    <dbReference type="NCBI Taxonomy" id="46224"/>
    <lineage>
        <taxon>Bacteria</taxon>
        <taxon>Bacillati</taxon>
        <taxon>Bacillota</taxon>
        <taxon>Bacilli</taxon>
        <taxon>Bacillales</taxon>
        <taxon>Bacillaceae</taxon>
        <taxon>Heyndrickxia</taxon>
    </lineage>
</organism>
<dbReference type="PATRIC" id="fig|46224.3.peg.3498"/>
<keyword evidence="11" id="KW-0282">Flagellum</keyword>
<feature type="region of interest" description="Disordered" evidence="8">
    <location>
        <begin position="70"/>
        <end position="102"/>
    </location>
</feature>
<dbReference type="GeneID" id="62500090"/>
<evidence type="ECO:0000256" key="4">
    <source>
        <dbReference type="ARBA" id="ARBA00022692"/>
    </source>
</evidence>
<evidence type="ECO:0000256" key="7">
    <source>
        <dbReference type="PROSITE-ProRule" id="PRU00473"/>
    </source>
</evidence>
<accession>A0A150KVQ8</accession>
<dbReference type="SUPFAM" id="SSF103088">
    <property type="entry name" value="OmpA-like"/>
    <property type="match status" value="1"/>
</dbReference>
<sequence length="269" mass="30443">MSKKKKRKNHDEGHPDESWLLPYSDLMTLLLALFIVLFASSTVDAQKFQQLSKVFNGIFSSGVGVMDYSNPQQENNFQSTVPQKKTEANKEKTNADQKAADEEKEKFNQLKLKDHEELAEVQAKINKYIKENNLSGKFATSLTTEGLLLTIRDNVLFGSGNADITGENIKIAKEVSKLLVMDPPRNILISGHTDNVPIHNSNFESNWELSMMRAYNFMKVILHNKHLEAKNFSVKGYGEYQPIASNATEEGRAKNRRVEVLILPRVKSN</sequence>
<dbReference type="RefSeq" id="WP_066232382.1">
    <property type="nucleotide sequence ID" value="NZ_CP066701.1"/>
</dbReference>
<keyword evidence="6 7" id="KW-0472">Membrane</keyword>
<comment type="subcellular location">
    <subcellularLocation>
        <location evidence="1">Cell membrane</location>
        <topology evidence="1">Single-pass membrane protein</topology>
    </subcellularLocation>
</comment>
<dbReference type="NCBIfam" id="NF005831">
    <property type="entry name" value="PRK07734.1"/>
    <property type="match status" value="1"/>
</dbReference>
<evidence type="ECO:0000313" key="11">
    <source>
        <dbReference type="EMBL" id="QQX25873.1"/>
    </source>
</evidence>
<proteinExistence type="inferred from homology"/>
<evidence type="ECO:0000313" key="12">
    <source>
        <dbReference type="Proteomes" id="UP000075666"/>
    </source>
</evidence>
<feature type="compositionally biased region" description="Basic and acidic residues" evidence="8">
    <location>
        <begin position="84"/>
        <end position="102"/>
    </location>
</feature>
<dbReference type="CDD" id="cd07185">
    <property type="entry name" value="OmpA_C-like"/>
    <property type="match status" value="1"/>
</dbReference>
<dbReference type="EMBL" id="CP066701">
    <property type="protein sequence ID" value="QQX25873.1"/>
    <property type="molecule type" value="Genomic_DNA"/>
</dbReference>
<evidence type="ECO:0000256" key="6">
    <source>
        <dbReference type="ARBA" id="ARBA00023136"/>
    </source>
</evidence>
<reference evidence="11 13" key="2">
    <citation type="submission" date="2020-12" db="EMBL/GenBank/DDBJ databases">
        <title>Taxonomic evaluation of the Bacillus sporothermodurans group of bacteria based on whole genome sequences.</title>
        <authorList>
            <person name="Fiedler G."/>
            <person name="Herbstmann A.-D."/>
            <person name="Doll E."/>
            <person name="Wenning M."/>
            <person name="Brinks E."/>
            <person name="Kabisch J."/>
            <person name="Breitenwieser F."/>
            <person name="Lappann M."/>
            <person name="Boehnlein C."/>
            <person name="Franz C."/>
        </authorList>
    </citation>
    <scope>NUCLEOTIDE SEQUENCE [LARGE SCALE GENOMIC DNA]</scope>
    <source>
        <strain evidence="11 13">DSM 10599</strain>
    </source>
</reference>
<feature type="compositionally biased region" description="Polar residues" evidence="8">
    <location>
        <begin position="70"/>
        <end position="83"/>
    </location>
</feature>
<dbReference type="InterPro" id="IPR050330">
    <property type="entry name" value="Bact_OuterMem_StrucFunc"/>
</dbReference>
<dbReference type="PANTHER" id="PTHR30329:SF21">
    <property type="entry name" value="LIPOPROTEIN YIAD-RELATED"/>
    <property type="match status" value="1"/>
</dbReference>
<dbReference type="Pfam" id="PF13677">
    <property type="entry name" value="MotB_plug"/>
    <property type="match status" value="1"/>
</dbReference>
<protein>
    <submittedName>
        <fullName evidence="11">Flagellar motor protein MotB</fullName>
    </submittedName>
</protein>
<keyword evidence="5" id="KW-1133">Transmembrane helix</keyword>
<evidence type="ECO:0000256" key="5">
    <source>
        <dbReference type="ARBA" id="ARBA00022989"/>
    </source>
</evidence>
<feature type="domain" description="OmpA-like" evidence="9">
    <location>
        <begin position="144"/>
        <end position="266"/>
    </location>
</feature>
<reference evidence="10 12" key="1">
    <citation type="submission" date="2016-01" db="EMBL/GenBank/DDBJ databases">
        <title>Genome Sequences of Twelve Sporeforming Bacillus Species Isolated from Foods.</title>
        <authorList>
            <person name="Berendsen E.M."/>
            <person name="Wells-Bennik M.H."/>
            <person name="Krawcyk A.O."/>
            <person name="De Jong A."/>
            <person name="Holsappel S."/>
            <person name="Eijlander R.T."/>
            <person name="Kuipers O.P."/>
        </authorList>
    </citation>
    <scope>NUCLEOTIDE SEQUENCE [LARGE SCALE GENOMIC DNA]</scope>
    <source>
        <strain evidence="10 12">B4102</strain>
    </source>
</reference>
<evidence type="ECO:0000313" key="13">
    <source>
        <dbReference type="Proteomes" id="UP000595512"/>
    </source>
</evidence>
<dbReference type="Pfam" id="PF00691">
    <property type="entry name" value="OmpA"/>
    <property type="match status" value="1"/>
</dbReference>
<dbReference type="PANTHER" id="PTHR30329">
    <property type="entry name" value="STATOR ELEMENT OF FLAGELLAR MOTOR COMPLEX"/>
    <property type="match status" value="1"/>
</dbReference>
<evidence type="ECO:0000313" key="10">
    <source>
        <dbReference type="EMBL" id="KYD03512.1"/>
    </source>
</evidence>